<dbReference type="InterPro" id="IPR013525">
    <property type="entry name" value="ABC2_TM"/>
</dbReference>
<gene>
    <name evidence="11" type="ORF">EV666_103154</name>
</gene>
<feature type="transmembrane region" description="Helical" evidence="9">
    <location>
        <begin position="237"/>
        <end position="259"/>
    </location>
</feature>
<comment type="subcellular location">
    <subcellularLocation>
        <location evidence="1">Cell membrane</location>
        <topology evidence="1">Multi-pass membrane protein</topology>
    </subcellularLocation>
</comment>
<feature type="transmembrane region" description="Helical" evidence="9">
    <location>
        <begin position="126"/>
        <end position="146"/>
    </location>
</feature>
<comment type="caution">
    <text evidence="11">The sequence shown here is derived from an EMBL/GenBank/DDBJ whole genome shotgun (WGS) entry which is preliminary data.</text>
</comment>
<evidence type="ECO:0000259" key="10">
    <source>
        <dbReference type="Pfam" id="PF01061"/>
    </source>
</evidence>
<reference evidence="11 12" key="1">
    <citation type="submission" date="2019-03" db="EMBL/GenBank/DDBJ databases">
        <title>Genomic Encyclopedia of Type Strains, Phase IV (KMG-IV): sequencing the most valuable type-strain genomes for metagenomic binning, comparative biology and taxonomic classification.</title>
        <authorList>
            <person name="Goeker M."/>
        </authorList>
    </citation>
    <scope>NUCLEOTIDE SEQUENCE [LARGE SCALE GENOMIC DNA]</scope>
    <source>
        <strain evidence="11 12">DSM 22958</strain>
    </source>
</reference>
<comment type="similarity">
    <text evidence="2">Belongs to the ABC-2 integral membrane protein family.</text>
</comment>
<feature type="transmembrane region" description="Helical" evidence="9">
    <location>
        <begin position="84"/>
        <end position="106"/>
    </location>
</feature>
<dbReference type="OrthoDB" id="9796017at2"/>
<keyword evidence="7" id="KW-0625">Polysaccharide transport</keyword>
<evidence type="ECO:0000256" key="6">
    <source>
        <dbReference type="ARBA" id="ARBA00022989"/>
    </source>
</evidence>
<dbReference type="PANTHER" id="PTHR30413:SF10">
    <property type="entry name" value="CAPSULE POLYSACCHARIDE EXPORT INNER-MEMBRANE PROTEIN CTRC"/>
    <property type="match status" value="1"/>
</dbReference>
<keyword evidence="5 9" id="KW-0812">Transmembrane</keyword>
<evidence type="ECO:0000256" key="5">
    <source>
        <dbReference type="ARBA" id="ARBA00022692"/>
    </source>
</evidence>
<dbReference type="EMBL" id="SLWL01000003">
    <property type="protein sequence ID" value="TCO14646.1"/>
    <property type="molecule type" value="Genomic_DNA"/>
</dbReference>
<keyword evidence="3" id="KW-0813">Transport</keyword>
<sequence length="269" mass="30568">MSLKPSSRDWQRAIADARQGLSAWHVWNLLAMTDIRQRYKRSRVGPFWITLSMAAFVGGIGLVYSTLFKQDIRTYLPYLAVNYVVWTLIQGIIMDATGVFSSSGVYLRQEAMPKTLFAMRLIMRNLIMFAHNIIIIPLVFLLFGVWPDWEMLLAIPGMIMLLVAAYPVVMLIGMISTRFRDTPVIIQNVLQIAFFLTPIMWKVDQLGAAAPFVVGLNPFAIFLRIVAEPMNGRAPSLWTWGVAILVIVLLYAITGPLFARLRARIVYWL</sequence>
<evidence type="ECO:0000313" key="11">
    <source>
        <dbReference type="EMBL" id="TCO14646.1"/>
    </source>
</evidence>
<dbReference type="GO" id="GO:0005886">
    <property type="term" value="C:plasma membrane"/>
    <property type="evidence" value="ECO:0007669"/>
    <property type="project" value="UniProtKB-SubCell"/>
</dbReference>
<dbReference type="GO" id="GO:0015920">
    <property type="term" value="P:lipopolysaccharide transport"/>
    <property type="evidence" value="ECO:0007669"/>
    <property type="project" value="TreeGrafter"/>
</dbReference>
<evidence type="ECO:0000313" key="12">
    <source>
        <dbReference type="Proteomes" id="UP000294881"/>
    </source>
</evidence>
<dbReference type="GO" id="GO:0140359">
    <property type="term" value="F:ABC-type transporter activity"/>
    <property type="evidence" value="ECO:0007669"/>
    <property type="project" value="InterPro"/>
</dbReference>
<feature type="transmembrane region" description="Helical" evidence="9">
    <location>
        <begin position="152"/>
        <end position="172"/>
    </location>
</feature>
<feature type="domain" description="ABC-2 type transporter transmembrane" evidence="10">
    <location>
        <begin position="30"/>
        <end position="226"/>
    </location>
</feature>
<evidence type="ECO:0000256" key="9">
    <source>
        <dbReference type="SAM" id="Phobius"/>
    </source>
</evidence>
<dbReference type="GO" id="GO:0015774">
    <property type="term" value="P:polysaccharide transport"/>
    <property type="evidence" value="ECO:0007669"/>
    <property type="project" value="UniProtKB-KW"/>
</dbReference>
<keyword evidence="12" id="KW-1185">Reference proteome</keyword>
<name>A0A4V2RXN0_9HYPH</name>
<evidence type="ECO:0000256" key="2">
    <source>
        <dbReference type="ARBA" id="ARBA00007783"/>
    </source>
</evidence>
<keyword evidence="6 9" id="KW-1133">Transmembrane helix</keyword>
<dbReference type="Pfam" id="PF01061">
    <property type="entry name" value="ABC2_membrane"/>
    <property type="match status" value="1"/>
</dbReference>
<feature type="transmembrane region" description="Helical" evidence="9">
    <location>
        <begin position="45"/>
        <end position="64"/>
    </location>
</feature>
<evidence type="ECO:0000256" key="8">
    <source>
        <dbReference type="ARBA" id="ARBA00023136"/>
    </source>
</evidence>
<dbReference type="AlphaFoldDB" id="A0A4V2RXN0"/>
<keyword evidence="8 9" id="KW-0472">Membrane</keyword>
<organism evidence="11 12">
    <name type="scientific">Camelimonas lactis</name>
    <dbReference type="NCBI Taxonomy" id="659006"/>
    <lineage>
        <taxon>Bacteria</taxon>
        <taxon>Pseudomonadati</taxon>
        <taxon>Pseudomonadota</taxon>
        <taxon>Alphaproteobacteria</taxon>
        <taxon>Hyphomicrobiales</taxon>
        <taxon>Chelatococcaceae</taxon>
        <taxon>Camelimonas</taxon>
    </lineage>
</organism>
<keyword evidence="7" id="KW-0762">Sugar transport</keyword>
<keyword evidence="4" id="KW-1003">Cell membrane</keyword>
<dbReference type="Proteomes" id="UP000294881">
    <property type="component" value="Unassembled WGS sequence"/>
</dbReference>
<evidence type="ECO:0000256" key="3">
    <source>
        <dbReference type="ARBA" id="ARBA00022448"/>
    </source>
</evidence>
<evidence type="ECO:0000256" key="4">
    <source>
        <dbReference type="ARBA" id="ARBA00022475"/>
    </source>
</evidence>
<proteinExistence type="inferred from homology"/>
<dbReference type="RefSeq" id="WP_132004167.1">
    <property type="nucleotide sequence ID" value="NZ_JBHUNN010000002.1"/>
</dbReference>
<evidence type="ECO:0000256" key="1">
    <source>
        <dbReference type="ARBA" id="ARBA00004651"/>
    </source>
</evidence>
<accession>A0A4V2RXN0</accession>
<protein>
    <submittedName>
        <fullName evidence="11">Lipopolysaccharide transport system permease protein</fullName>
    </submittedName>
</protein>
<feature type="transmembrane region" description="Helical" evidence="9">
    <location>
        <begin position="207"/>
        <end position="225"/>
    </location>
</feature>
<dbReference type="PANTHER" id="PTHR30413">
    <property type="entry name" value="INNER MEMBRANE TRANSPORT PERMEASE"/>
    <property type="match status" value="1"/>
</dbReference>
<evidence type="ECO:0000256" key="7">
    <source>
        <dbReference type="ARBA" id="ARBA00023047"/>
    </source>
</evidence>